<dbReference type="InterPro" id="IPR027471">
    <property type="entry name" value="YbeD-like_sf"/>
</dbReference>
<dbReference type="KEGG" id="mbas:ALGA_0709"/>
<dbReference type="Proteomes" id="UP000218267">
    <property type="component" value="Chromosome"/>
</dbReference>
<evidence type="ECO:0000313" key="2">
    <source>
        <dbReference type="Proteomes" id="UP000218267"/>
    </source>
</evidence>
<dbReference type="AlphaFoldDB" id="A0A1Y1CFF8"/>
<dbReference type="Gene3D" id="3.30.70.260">
    <property type="match status" value="1"/>
</dbReference>
<sequence>MEQEKYSKLRYQLMESSTWPSLYMFKFIIPNSDEKVNAIKNLFPPKTKFAFKTSKDLKFIGITVKKTMESADAVIDIYIGAQDIEGIVIL</sequence>
<proteinExistence type="predicted"/>
<reference evidence="1 2" key="1">
    <citation type="journal article" date="2018" name="Mar. Genomics">
        <title>Complete genome sequence of Marinifilaceae bacterium strain SPP2, isolated from the Antarctic marine sediment.</title>
        <authorList>
            <person name="Watanabe M."/>
            <person name="Kojima H."/>
            <person name="Fukui M."/>
        </authorList>
    </citation>
    <scope>NUCLEOTIDE SEQUENCE [LARGE SCALE GENOMIC DNA]</scope>
    <source>
        <strain evidence="1 2">SPP2</strain>
    </source>
</reference>
<accession>A0A1Y1CFF8</accession>
<evidence type="ECO:0008006" key="3">
    <source>
        <dbReference type="Google" id="ProtNLM"/>
    </source>
</evidence>
<dbReference type="EMBL" id="AP018042">
    <property type="protein sequence ID" value="BAX79098.1"/>
    <property type="molecule type" value="Genomic_DNA"/>
</dbReference>
<dbReference type="SUPFAM" id="SSF117991">
    <property type="entry name" value="YbeD/HP0495-like"/>
    <property type="match status" value="1"/>
</dbReference>
<keyword evidence="2" id="KW-1185">Reference proteome</keyword>
<evidence type="ECO:0000313" key="1">
    <source>
        <dbReference type="EMBL" id="BAX79098.1"/>
    </source>
</evidence>
<gene>
    <name evidence="1" type="ORF">ALGA_0709</name>
</gene>
<name>A0A1Y1CFF8_9BACT</name>
<dbReference type="OrthoDB" id="5616097at2"/>
<dbReference type="RefSeq" id="WP_096428031.1">
    <property type="nucleotide sequence ID" value="NZ_AP018042.1"/>
</dbReference>
<reference evidence="2" key="2">
    <citation type="journal article" date="2020" name="Antonie Van Leeuwenhoek">
        <title>Labilibaculum antarcticum sp. nov., a novel facultative anaerobic, psychrotorelant bacterium isolated from marine sediment of Antarctica.</title>
        <authorList>
            <person name="Watanabe M."/>
            <person name="Kojima H."/>
            <person name="Fukui M."/>
        </authorList>
    </citation>
    <scope>NUCLEOTIDE SEQUENCE [LARGE SCALE GENOMIC DNA]</scope>
    <source>
        <strain evidence="2">SPP2</strain>
    </source>
</reference>
<protein>
    <recommendedName>
        <fullName evidence="3">DUF493 domain-containing protein</fullName>
    </recommendedName>
</protein>
<organism evidence="1 2">
    <name type="scientific">Labilibaculum antarcticum</name>
    <dbReference type="NCBI Taxonomy" id="1717717"/>
    <lineage>
        <taxon>Bacteria</taxon>
        <taxon>Pseudomonadati</taxon>
        <taxon>Bacteroidota</taxon>
        <taxon>Bacteroidia</taxon>
        <taxon>Marinilabiliales</taxon>
        <taxon>Marinifilaceae</taxon>
        <taxon>Labilibaculum</taxon>
    </lineage>
</organism>